<feature type="domain" description="Helicase ATP-binding" evidence="6">
    <location>
        <begin position="24"/>
        <end position="191"/>
    </location>
</feature>
<dbReference type="Gene3D" id="3.40.50.300">
    <property type="entry name" value="P-loop containing nucleotide triphosphate hydrolases"/>
    <property type="match status" value="2"/>
</dbReference>
<dbReference type="PROSITE" id="PS51192">
    <property type="entry name" value="HELICASE_ATP_BIND_1"/>
    <property type="match status" value="1"/>
</dbReference>
<keyword evidence="9" id="KW-1185">Reference proteome</keyword>
<dbReference type="PANTHER" id="PTHR13710">
    <property type="entry name" value="DNA HELICASE RECQ FAMILY MEMBER"/>
    <property type="match status" value="1"/>
</dbReference>
<dbReference type="InterPro" id="IPR001650">
    <property type="entry name" value="Helicase_C-like"/>
</dbReference>
<dbReference type="SMART" id="SM00487">
    <property type="entry name" value="DEXDc"/>
    <property type="match status" value="1"/>
</dbReference>
<accession>A0ABV8UUQ9</accession>
<evidence type="ECO:0000313" key="9">
    <source>
        <dbReference type="Proteomes" id="UP001595733"/>
    </source>
</evidence>
<reference evidence="9" key="1">
    <citation type="journal article" date="2019" name="Int. J. Syst. Evol. Microbiol.">
        <title>The Global Catalogue of Microorganisms (GCM) 10K type strain sequencing project: providing services to taxonomists for standard genome sequencing and annotation.</title>
        <authorList>
            <consortium name="The Broad Institute Genomics Platform"/>
            <consortium name="The Broad Institute Genome Sequencing Center for Infectious Disease"/>
            <person name="Wu L."/>
            <person name="Ma J."/>
        </authorList>
    </citation>
    <scope>NUCLEOTIDE SEQUENCE [LARGE SCALE GENOMIC DNA]</scope>
    <source>
        <strain evidence="9">CCUG 50353</strain>
    </source>
</reference>
<dbReference type="InterPro" id="IPR014001">
    <property type="entry name" value="Helicase_ATP-bd"/>
</dbReference>
<evidence type="ECO:0000313" key="8">
    <source>
        <dbReference type="EMBL" id="MFC4354552.1"/>
    </source>
</evidence>
<name>A0ABV8UUQ9_9BACL</name>
<evidence type="ECO:0000256" key="5">
    <source>
        <dbReference type="ARBA" id="ARBA00023125"/>
    </source>
</evidence>
<dbReference type="InterPro" id="IPR002464">
    <property type="entry name" value="DNA/RNA_helicase_DEAH_CS"/>
</dbReference>
<dbReference type="InterPro" id="IPR004589">
    <property type="entry name" value="DNA_helicase_ATP-dep_RecQ"/>
</dbReference>
<protein>
    <submittedName>
        <fullName evidence="8">RecQ family ATP-dependent DNA helicase</fullName>
        <ecNumber evidence="8">3.6.4.12</ecNumber>
    </submittedName>
</protein>
<evidence type="ECO:0000256" key="1">
    <source>
        <dbReference type="ARBA" id="ARBA00022741"/>
    </source>
</evidence>
<keyword evidence="3 8" id="KW-0347">Helicase</keyword>
<evidence type="ECO:0000259" key="6">
    <source>
        <dbReference type="PROSITE" id="PS51192"/>
    </source>
</evidence>
<dbReference type="InterPro" id="IPR027417">
    <property type="entry name" value="P-loop_NTPase"/>
</dbReference>
<dbReference type="Proteomes" id="UP001595733">
    <property type="component" value="Unassembled WGS sequence"/>
</dbReference>
<sequence>MKLVEELQNRFGYPRFRPGQQEVLETFLRGNDVLAVLPTGTGKSLLYQFPSSYFSGTVIIVSPLVSLMLDQVEQLKKSGMKQTVAFTSFQTANERKYALSHIQSYRYIFVSPEILQNEAVRRAIQTLHIAYFVLDEAHCLVQWGVDFRPDYLRAVEWIRQAFSKQLLALTATANTKTRQEIKELLKSPAMIEVVSSVDRPTIALETIEVKNEQEKTDLLTEQVLTYEGPGIVYVQSRVRAENLARELGNQGVQVAAYHGGMQQEDRRLIQQQFMLGNLEWICATNAFGMGIHKENIRQVIHDHIPTSLSNYMQEIGRASRDSLPSLATMYYIHSDEQKSRFVAMQDLPTREDILYYLEHPEVELPEQQQRILDYWKTKLPGEKIVSLFDELQQKKRLEIHTLYQLISSSRCLREALVHVFDGKLEEKPHPCCDRCGETRMAIKKRQSRPPTPSHFSWKDRLKQIFP</sequence>
<dbReference type="Pfam" id="PF00270">
    <property type="entry name" value="DEAD"/>
    <property type="match status" value="1"/>
</dbReference>
<dbReference type="GO" id="GO:0003678">
    <property type="term" value="F:DNA helicase activity"/>
    <property type="evidence" value="ECO:0007669"/>
    <property type="project" value="UniProtKB-EC"/>
</dbReference>
<dbReference type="RefSeq" id="WP_378140829.1">
    <property type="nucleotide sequence ID" value="NZ_JBHSEF010000011.1"/>
</dbReference>
<dbReference type="EMBL" id="JBHSEF010000011">
    <property type="protein sequence ID" value="MFC4354552.1"/>
    <property type="molecule type" value="Genomic_DNA"/>
</dbReference>
<proteinExistence type="predicted"/>
<dbReference type="SMART" id="SM00490">
    <property type="entry name" value="HELICc"/>
    <property type="match status" value="1"/>
</dbReference>
<dbReference type="GO" id="GO:0016787">
    <property type="term" value="F:hydrolase activity"/>
    <property type="evidence" value="ECO:0007669"/>
    <property type="project" value="UniProtKB-KW"/>
</dbReference>
<dbReference type="PANTHER" id="PTHR13710:SF84">
    <property type="entry name" value="ATP-DEPENDENT DNA HELICASE RECS-RELATED"/>
    <property type="match status" value="1"/>
</dbReference>
<comment type="caution">
    <text evidence="8">The sequence shown here is derived from an EMBL/GenBank/DDBJ whole genome shotgun (WGS) entry which is preliminary data.</text>
</comment>
<keyword evidence="4" id="KW-0067">ATP-binding</keyword>
<dbReference type="PROSITE" id="PS51194">
    <property type="entry name" value="HELICASE_CTER"/>
    <property type="match status" value="1"/>
</dbReference>
<dbReference type="EC" id="3.6.4.12" evidence="8"/>
<evidence type="ECO:0000256" key="4">
    <source>
        <dbReference type="ARBA" id="ARBA00022840"/>
    </source>
</evidence>
<gene>
    <name evidence="8" type="ORF">ACFO0S_05590</name>
</gene>
<dbReference type="PROSITE" id="PS00690">
    <property type="entry name" value="DEAH_ATP_HELICASE"/>
    <property type="match status" value="1"/>
</dbReference>
<keyword evidence="2 8" id="KW-0378">Hydrolase</keyword>
<dbReference type="SUPFAM" id="SSF52540">
    <property type="entry name" value="P-loop containing nucleoside triphosphate hydrolases"/>
    <property type="match status" value="1"/>
</dbReference>
<organism evidence="8 9">
    <name type="scientific">Chryseomicrobium palamuruense</name>
    <dbReference type="NCBI Taxonomy" id="682973"/>
    <lineage>
        <taxon>Bacteria</taxon>
        <taxon>Bacillati</taxon>
        <taxon>Bacillota</taxon>
        <taxon>Bacilli</taxon>
        <taxon>Bacillales</taxon>
        <taxon>Caryophanaceae</taxon>
        <taxon>Chryseomicrobium</taxon>
    </lineage>
</organism>
<feature type="domain" description="Helicase C-terminal" evidence="7">
    <location>
        <begin position="218"/>
        <end position="372"/>
    </location>
</feature>
<keyword evidence="5" id="KW-0238">DNA-binding</keyword>
<dbReference type="Pfam" id="PF00271">
    <property type="entry name" value="Helicase_C"/>
    <property type="match status" value="1"/>
</dbReference>
<dbReference type="InterPro" id="IPR011545">
    <property type="entry name" value="DEAD/DEAH_box_helicase_dom"/>
</dbReference>
<dbReference type="NCBIfam" id="TIGR00614">
    <property type="entry name" value="recQ_fam"/>
    <property type="match status" value="1"/>
</dbReference>
<evidence type="ECO:0000259" key="7">
    <source>
        <dbReference type="PROSITE" id="PS51194"/>
    </source>
</evidence>
<evidence type="ECO:0000256" key="3">
    <source>
        <dbReference type="ARBA" id="ARBA00022806"/>
    </source>
</evidence>
<keyword evidence="1" id="KW-0547">Nucleotide-binding</keyword>
<evidence type="ECO:0000256" key="2">
    <source>
        <dbReference type="ARBA" id="ARBA00022801"/>
    </source>
</evidence>
<dbReference type="CDD" id="cd17920">
    <property type="entry name" value="DEXHc_RecQ"/>
    <property type="match status" value="1"/>
</dbReference>